<accession>V9FHV4</accession>
<organism evidence="2 3">
    <name type="scientific">Phytophthora nicotianae P1569</name>
    <dbReference type="NCBI Taxonomy" id="1317065"/>
    <lineage>
        <taxon>Eukaryota</taxon>
        <taxon>Sar</taxon>
        <taxon>Stramenopiles</taxon>
        <taxon>Oomycota</taxon>
        <taxon>Peronosporomycetes</taxon>
        <taxon>Peronosporales</taxon>
        <taxon>Peronosporaceae</taxon>
        <taxon>Phytophthora</taxon>
    </lineage>
</organism>
<dbReference type="HOGENOM" id="CLU_2311713_0_0_1"/>
<dbReference type="EMBL" id="ANIZ01000951">
    <property type="protein sequence ID" value="ETI51034.1"/>
    <property type="molecule type" value="Genomic_DNA"/>
</dbReference>
<evidence type="ECO:0000313" key="3">
    <source>
        <dbReference type="Proteomes" id="UP000018721"/>
    </source>
</evidence>
<comment type="caution">
    <text evidence="2">The sequence shown here is derived from an EMBL/GenBank/DDBJ whole genome shotgun (WGS) entry which is preliminary data.</text>
</comment>
<feature type="region of interest" description="Disordered" evidence="1">
    <location>
        <begin position="1"/>
        <end position="33"/>
    </location>
</feature>
<dbReference type="Proteomes" id="UP000018721">
    <property type="component" value="Unassembled WGS sequence"/>
</dbReference>
<keyword evidence="3" id="KW-1185">Reference proteome</keyword>
<proteinExistence type="predicted"/>
<name>V9FHV4_PHYNI</name>
<dbReference type="AlphaFoldDB" id="V9FHV4"/>
<reference evidence="2 3" key="1">
    <citation type="submission" date="2013-11" db="EMBL/GenBank/DDBJ databases">
        <title>The Genome Sequence of Phytophthora parasitica P1569.</title>
        <authorList>
            <consortium name="The Broad Institute Genomics Platform"/>
            <person name="Russ C."/>
            <person name="Tyler B."/>
            <person name="Panabieres F."/>
            <person name="Shan W."/>
            <person name="Tripathy S."/>
            <person name="Grunwald N."/>
            <person name="Machado M."/>
            <person name="Johnson C.S."/>
            <person name="Arredondo F."/>
            <person name="Hong C."/>
            <person name="Coffey M."/>
            <person name="Young S.K."/>
            <person name="Zeng Q."/>
            <person name="Gargeya S."/>
            <person name="Fitzgerald M."/>
            <person name="Abouelleil A."/>
            <person name="Alvarado L."/>
            <person name="Chapman S.B."/>
            <person name="Gainer-Dewar J."/>
            <person name="Goldberg J."/>
            <person name="Griggs A."/>
            <person name="Gujja S."/>
            <person name="Hansen M."/>
            <person name="Howarth C."/>
            <person name="Imamovic A."/>
            <person name="Ireland A."/>
            <person name="Larimer J."/>
            <person name="McCowan C."/>
            <person name="Murphy C."/>
            <person name="Pearson M."/>
            <person name="Poon T.W."/>
            <person name="Priest M."/>
            <person name="Roberts A."/>
            <person name="Saif S."/>
            <person name="Shea T."/>
            <person name="Sykes S."/>
            <person name="Wortman J."/>
            <person name="Nusbaum C."/>
            <person name="Birren B."/>
        </authorList>
    </citation>
    <scope>NUCLEOTIDE SEQUENCE [LARGE SCALE GENOMIC DNA]</scope>
    <source>
        <strain evidence="2 3">P1569</strain>
    </source>
</reference>
<evidence type="ECO:0000256" key="1">
    <source>
        <dbReference type="SAM" id="MobiDB-lite"/>
    </source>
</evidence>
<protein>
    <submittedName>
        <fullName evidence="2">Uncharacterized protein</fullName>
    </submittedName>
</protein>
<sequence>MDSRSLRRYSCSIEATQRQKERSQGLGPEVVGSSPTGTFMRKAGAVLQCCRAAGLLDCCRWMVSCGTTLPLDDVMLLLQGDVLLLLLDAKEVVLDDVLLL</sequence>
<evidence type="ECO:0000313" key="2">
    <source>
        <dbReference type="EMBL" id="ETI51034.1"/>
    </source>
</evidence>
<gene>
    <name evidence="2" type="ORF">F443_05550</name>
</gene>